<proteinExistence type="predicted"/>
<comment type="caution">
    <text evidence="2">The sequence shown here is derived from an EMBL/GenBank/DDBJ whole genome shotgun (WGS) entry which is preliminary data.</text>
</comment>
<sequence>MADTTMTPSADPKAPHYMVRLAFRARPDTVSHLGYLFPAAYFGSGEHAERFGMCLWATRHRNVVALHVYPPGQRPHPGPRRLVHRRADPRGLRHRPPPRARDRGGTRRDDVVAGGFASGERTRQRP</sequence>
<keyword evidence="3" id="KW-1185">Reference proteome</keyword>
<organism evidence="2 3">
    <name type="scientific">Catenulispora pinistramenti</name>
    <dbReference type="NCBI Taxonomy" id="2705254"/>
    <lineage>
        <taxon>Bacteria</taxon>
        <taxon>Bacillati</taxon>
        <taxon>Actinomycetota</taxon>
        <taxon>Actinomycetes</taxon>
        <taxon>Catenulisporales</taxon>
        <taxon>Catenulisporaceae</taxon>
        <taxon>Catenulispora</taxon>
    </lineage>
</organism>
<evidence type="ECO:0000313" key="2">
    <source>
        <dbReference type="EMBL" id="MBS2550597.1"/>
    </source>
</evidence>
<feature type="compositionally biased region" description="Basic and acidic residues" evidence="1">
    <location>
        <begin position="99"/>
        <end position="111"/>
    </location>
</feature>
<gene>
    <name evidence="2" type="ORF">KGQ19_27365</name>
</gene>
<protein>
    <submittedName>
        <fullName evidence="2">Uncharacterized protein</fullName>
    </submittedName>
</protein>
<dbReference type="Proteomes" id="UP000730482">
    <property type="component" value="Unassembled WGS sequence"/>
</dbReference>
<name>A0ABS5KX06_9ACTN</name>
<dbReference type="EMBL" id="JAAFYZ010000108">
    <property type="protein sequence ID" value="MBS2550597.1"/>
    <property type="molecule type" value="Genomic_DNA"/>
</dbReference>
<evidence type="ECO:0000313" key="3">
    <source>
        <dbReference type="Proteomes" id="UP000730482"/>
    </source>
</evidence>
<evidence type="ECO:0000256" key="1">
    <source>
        <dbReference type="SAM" id="MobiDB-lite"/>
    </source>
</evidence>
<feature type="region of interest" description="Disordered" evidence="1">
    <location>
        <begin position="69"/>
        <end position="126"/>
    </location>
</feature>
<accession>A0ABS5KX06</accession>
<reference evidence="2 3" key="1">
    <citation type="submission" date="2020-02" db="EMBL/GenBank/DDBJ databases">
        <title>Acidophilic actinobacteria isolated from forest soil.</title>
        <authorList>
            <person name="Golinska P."/>
        </authorList>
    </citation>
    <scope>NUCLEOTIDE SEQUENCE [LARGE SCALE GENOMIC DNA]</scope>
    <source>
        <strain evidence="2 3">NL8</strain>
    </source>
</reference>
<dbReference type="RefSeq" id="WP_212013728.1">
    <property type="nucleotide sequence ID" value="NZ_JAAFYZ010000108.1"/>
</dbReference>